<dbReference type="InterPro" id="IPR029058">
    <property type="entry name" value="AB_hydrolase_fold"/>
</dbReference>
<name>A0ABX3HS82_PAEBO</name>
<dbReference type="PANTHER" id="PTHR46438">
    <property type="entry name" value="ALPHA/BETA-HYDROLASES SUPERFAMILY PROTEIN"/>
    <property type="match status" value="1"/>
</dbReference>
<dbReference type="EMBL" id="MPTB01000003">
    <property type="protein sequence ID" value="OMD52470.1"/>
    <property type="molecule type" value="Genomic_DNA"/>
</dbReference>
<evidence type="ECO:0000313" key="3">
    <source>
        <dbReference type="Proteomes" id="UP000187412"/>
    </source>
</evidence>
<dbReference type="Proteomes" id="UP000187412">
    <property type="component" value="Unassembled WGS sequence"/>
</dbReference>
<dbReference type="InterPro" id="IPR000073">
    <property type="entry name" value="AB_hydrolase_1"/>
</dbReference>
<dbReference type="RefSeq" id="WP_076109324.1">
    <property type="nucleotide sequence ID" value="NZ_MPTB01000003.1"/>
</dbReference>
<dbReference type="Gene3D" id="3.40.50.1820">
    <property type="entry name" value="alpha/beta hydrolase"/>
    <property type="match status" value="1"/>
</dbReference>
<feature type="domain" description="AB hydrolase-1" evidence="1">
    <location>
        <begin position="74"/>
        <end position="184"/>
    </location>
</feature>
<comment type="caution">
    <text evidence="2">The sequence shown here is derived from an EMBL/GenBank/DDBJ whole genome shotgun (WGS) entry which is preliminary data.</text>
</comment>
<dbReference type="GO" id="GO:0016787">
    <property type="term" value="F:hydrolase activity"/>
    <property type="evidence" value="ECO:0007669"/>
    <property type="project" value="UniProtKB-KW"/>
</dbReference>
<keyword evidence="2" id="KW-0378">Hydrolase</keyword>
<reference evidence="2 3" key="1">
    <citation type="submission" date="2016-10" db="EMBL/GenBank/DDBJ databases">
        <title>Paenibacillus species isolates.</title>
        <authorList>
            <person name="Beno S.M."/>
        </authorList>
    </citation>
    <scope>NUCLEOTIDE SEQUENCE [LARGE SCALE GENOMIC DNA]</scope>
    <source>
        <strain evidence="2 3">FSL H7-0744</strain>
    </source>
</reference>
<gene>
    <name evidence="2" type="ORF">BSK56_03435</name>
</gene>
<protein>
    <submittedName>
        <fullName evidence="2">Alpha/beta hydrolase</fullName>
    </submittedName>
</protein>
<evidence type="ECO:0000259" key="1">
    <source>
        <dbReference type="Pfam" id="PF00561"/>
    </source>
</evidence>
<organism evidence="2 3">
    <name type="scientific">Paenibacillus borealis</name>
    <dbReference type="NCBI Taxonomy" id="160799"/>
    <lineage>
        <taxon>Bacteria</taxon>
        <taxon>Bacillati</taxon>
        <taxon>Bacillota</taxon>
        <taxon>Bacilli</taxon>
        <taxon>Bacillales</taxon>
        <taxon>Paenibacillaceae</taxon>
        <taxon>Paenibacillus</taxon>
    </lineage>
</organism>
<evidence type="ECO:0000313" key="2">
    <source>
        <dbReference type="EMBL" id="OMD52470.1"/>
    </source>
</evidence>
<keyword evidence="3" id="KW-1185">Reference proteome</keyword>
<sequence>MTIQPQQPKKRSKKKIWKKVTLTLLTCIILLLGSGFAYEWLASRNAEQKYQPPGKLVDAGGYKLHINKLGQGSPTIILESGSGETSLSWRDIPEKLSEFATVVSYDRAGYAWSEKAPTARTGENIVRELHTALEREGIDGPYLLVGHSLGGMYARLFADTYRDEVAGMVLIDARPEDDERETKPILTAEKFAGNPPASVLQVLKLSGAMRIFQDVLLDGLVAKEDRGQFINVISKPSYFKAKEQEGNLAHTTEDAIRGQDLGSLPVRVLSRGIPQDYAGFGFSEAAGKKLEDIWQKGQRKMLNLSTDSKQTVATHSGHMIIHDEPDLVIQTIRSLLTHLQSPSPQ</sequence>
<dbReference type="Pfam" id="PF00561">
    <property type="entry name" value="Abhydrolase_1"/>
    <property type="match status" value="1"/>
</dbReference>
<accession>A0ABX3HS82</accession>
<proteinExistence type="predicted"/>
<dbReference type="SUPFAM" id="SSF53474">
    <property type="entry name" value="alpha/beta-Hydrolases"/>
    <property type="match status" value="1"/>
</dbReference>